<evidence type="ECO:0000313" key="8">
    <source>
        <dbReference type="EMBL" id="OJJ68393.1"/>
    </source>
</evidence>
<evidence type="ECO:0000259" key="7">
    <source>
        <dbReference type="Pfam" id="PF08546"/>
    </source>
</evidence>
<evidence type="ECO:0000313" key="9">
    <source>
        <dbReference type="Proteomes" id="UP000184499"/>
    </source>
</evidence>
<dbReference type="InterPro" id="IPR003710">
    <property type="entry name" value="ApbA"/>
</dbReference>
<dbReference type="STRING" id="767769.A0A1L9UA00"/>
<dbReference type="GO" id="GO:0015940">
    <property type="term" value="P:pantothenate biosynthetic process"/>
    <property type="evidence" value="ECO:0007669"/>
    <property type="project" value="InterPro"/>
</dbReference>
<dbReference type="Gene3D" id="1.10.1040.10">
    <property type="entry name" value="N-(1-d-carboxylethyl)-l-norvaline Dehydrogenase, domain 2"/>
    <property type="match status" value="1"/>
</dbReference>
<dbReference type="InterPro" id="IPR036291">
    <property type="entry name" value="NAD(P)-bd_dom_sf"/>
</dbReference>
<dbReference type="AlphaFoldDB" id="A0A1L9UA00"/>
<dbReference type="OMA" id="GMIDEVN"/>
<gene>
    <name evidence="8" type="ORF">ASPBRDRAFT_77520</name>
</gene>
<protein>
    <recommendedName>
        <fullName evidence="2">2-dehydropantoate 2-reductase</fullName>
        <ecNumber evidence="2">1.1.1.169</ecNumber>
    </recommendedName>
    <alternativeName>
        <fullName evidence="5">Ketopantoate reductase</fullName>
    </alternativeName>
</protein>
<evidence type="ECO:0000256" key="3">
    <source>
        <dbReference type="ARBA" id="ARBA00022857"/>
    </source>
</evidence>
<dbReference type="InterPro" id="IPR013752">
    <property type="entry name" value="KPA_reductase"/>
</dbReference>
<dbReference type="InterPro" id="IPR050838">
    <property type="entry name" value="Ketopantoate_reductase"/>
</dbReference>
<dbReference type="InterPro" id="IPR008927">
    <property type="entry name" value="6-PGluconate_DH-like_C_sf"/>
</dbReference>
<dbReference type="OrthoDB" id="73846at2759"/>
<sequence>MALRSQTTRPTIHVLGLGSIGTFTAHGLKDIPNPPTVTLLLHRESLYHEYIRNNRRMTLNTISGDTVHHSDYNLEIYKQGAWQTPTDSPADDQIDHLVVTVKATQTVSALRALRYRLGRASTILFLQNGCGMIDEVNEHLFPDPETRPNYLTGVISHGVTLASPFNAIHTGASAISLGLVPRENSQSSSNITTITEAGDPEYMLHNIPRSPRLSARSYSFADVFQIQLEKLAVNAFCNPVCALHDAKNGILFDFPELRRAILTEISNIVCRLPELSGVDGVEKRFGVDRLEETVNGILEKTRETTCSMVVDLRNRRETEIRFINGYWVRRGREVGVSTAINEELMDKVLRRSAALRLE</sequence>
<dbReference type="VEuPathDB" id="FungiDB:ASPBRDRAFT_77520"/>
<keyword evidence="9" id="KW-1185">Reference proteome</keyword>
<keyword evidence="3" id="KW-0521">NADP</keyword>
<dbReference type="GO" id="GO:0008677">
    <property type="term" value="F:2-dehydropantoate 2-reductase activity"/>
    <property type="evidence" value="ECO:0007669"/>
    <property type="project" value="UniProtKB-EC"/>
</dbReference>
<dbReference type="Gene3D" id="3.40.50.720">
    <property type="entry name" value="NAD(P)-binding Rossmann-like Domain"/>
    <property type="match status" value="1"/>
</dbReference>
<dbReference type="GeneID" id="93581855"/>
<reference evidence="9" key="1">
    <citation type="journal article" date="2017" name="Genome Biol.">
        <title>Comparative genomics reveals high biological diversity and specific adaptations in the industrially and medically important fungal genus Aspergillus.</title>
        <authorList>
            <person name="de Vries R.P."/>
            <person name="Riley R."/>
            <person name="Wiebenga A."/>
            <person name="Aguilar-Osorio G."/>
            <person name="Amillis S."/>
            <person name="Uchima C.A."/>
            <person name="Anderluh G."/>
            <person name="Asadollahi M."/>
            <person name="Askin M."/>
            <person name="Barry K."/>
            <person name="Battaglia E."/>
            <person name="Bayram O."/>
            <person name="Benocci T."/>
            <person name="Braus-Stromeyer S.A."/>
            <person name="Caldana C."/>
            <person name="Canovas D."/>
            <person name="Cerqueira G.C."/>
            <person name="Chen F."/>
            <person name="Chen W."/>
            <person name="Choi C."/>
            <person name="Clum A."/>
            <person name="Dos Santos R.A."/>
            <person name="Damasio A.R."/>
            <person name="Diallinas G."/>
            <person name="Emri T."/>
            <person name="Fekete E."/>
            <person name="Flipphi M."/>
            <person name="Freyberg S."/>
            <person name="Gallo A."/>
            <person name="Gournas C."/>
            <person name="Habgood R."/>
            <person name="Hainaut M."/>
            <person name="Harispe M.L."/>
            <person name="Henrissat B."/>
            <person name="Hilden K.S."/>
            <person name="Hope R."/>
            <person name="Hossain A."/>
            <person name="Karabika E."/>
            <person name="Karaffa L."/>
            <person name="Karanyi Z."/>
            <person name="Krasevec N."/>
            <person name="Kuo A."/>
            <person name="Kusch H."/>
            <person name="LaButti K."/>
            <person name="Lagendijk E.L."/>
            <person name="Lapidus A."/>
            <person name="Levasseur A."/>
            <person name="Lindquist E."/>
            <person name="Lipzen A."/>
            <person name="Logrieco A.F."/>
            <person name="MacCabe A."/>
            <person name="Maekelae M.R."/>
            <person name="Malavazi I."/>
            <person name="Melin P."/>
            <person name="Meyer V."/>
            <person name="Mielnichuk N."/>
            <person name="Miskei M."/>
            <person name="Molnar A.P."/>
            <person name="Mule G."/>
            <person name="Ngan C.Y."/>
            <person name="Orejas M."/>
            <person name="Orosz E."/>
            <person name="Ouedraogo J.P."/>
            <person name="Overkamp K.M."/>
            <person name="Park H.-S."/>
            <person name="Perrone G."/>
            <person name="Piumi F."/>
            <person name="Punt P.J."/>
            <person name="Ram A.F."/>
            <person name="Ramon A."/>
            <person name="Rauscher S."/>
            <person name="Record E."/>
            <person name="Riano-Pachon D.M."/>
            <person name="Robert V."/>
            <person name="Roehrig J."/>
            <person name="Ruller R."/>
            <person name="Salamov A."/>
            <person name="Salih N.S."/>
            <person name="Samson R.A."/>
            <person name="Sandor E."/>
            <person name="Sanguinetti M."/>
            <person name="Schuetze T."/>
            <person name="Sepcic K."/>
            <person name="Shelest E."/>
            <person name="Sherlock G."/>
            <person name="Sophianopoulou V."/>
            <person name="Squina F.M."/>
            <person name="Sun H."/>
            <person name="Susca A."/>
            <person name="Todd R.B."/>
            <person name="Tsang A."/>
            <person name="Unkles S.E."/>
            <person name="van de Wiele N."/>
            <person name="van Rossen-Uffink D."/>
            <person name="Oliveira J.V."/>
            <person name="Vesth T.C."/>
            <person name="Visser J."/>
            <person name="Yu J.-H."/>
            <person name="Zhou M."/>
            <person name="Andersen M.R."/>
            <person name="Archer D.B."/>
            <person name="Baker S.E."/>
            <person name="Benoit I."/>
            <person name="Brakhage A.A."/>
            <person name="Braus G.H."/>
            <person name="Fischer R."/>
            <person name="Frisvad J.C."/>
            <person name="Goldman G.H."/>
            <person name="Houbraken J."/>
            <person name="Oakley B."/>
            <person name="Pocsi I."/>
            <person name="Scazzocchio C."/>
            <person name="Seiboth B."/>
            <person name="vanKuyk P.A."/>
            <person name="Wortman J."/>
            <person name="Dyer P.S."/>
            <person name="Grigoriev I.V."/>
        </authorList>
    </citation>
    <scope>NUCLEOTIDE SEQUENCE [LARGE SCALE GENOMIC DNA]</scope>
    <source>
        <strain evidence="9">CBS 101740 / IMI 381727 / IBT 21946</strain>
    </source>
</reference>
<dbReference type="Proteomes" id="UP000184499">
    <property type="component" value="Unassembled WGS sequence"/>
</dbReference>
<dbReference type="InterPro" id="IPR013328">
    <property type="entry name" value="6PGD_dom2"/>
</dbReference>
<dbReference type="SUPFAM" id="SSF48179">
    <property type="entry name" value="6-phosphogluconate dehydrogenase C-terminal domain-like"/>
    <property type="match status" value="1"/>
</dbReference>
<keyword evidence="4" id="KW-0560">Oxidoreductase</keyword>
<evidence type="ECO:0000256" key="4">
    <source>
        <dbReference type="ARBA" id="ARBA00023002"/>
    </source>
</evidence>
<dbReference type="GO" id="GO:0005739">
    <property type="term" value="C:mitochondrion"/>
    <property type="evidence" value="ECO:0007669"/>
    <property type="project" value="TreeGrafter"/>
</dbReference>
<dbReference type="NCBIfam" id="TIGR00745">
    <property type="entry name" value="apbA_panE"/>
    <property type="match status" value="1"/>
</dbReference>
<proteinExistence type="inferred from homology"/>
<dbReference type="EMBL" id="KV878690">
    <property type="protein sequence ID" value="OJJ68393.1"/>
    <property type="molecule type" value="Genomic_DNA"/>
</dbReference>
<dbReference type="PANTHER" id="PTHR43765:SF2">
    <property type="entry name" value="2-DEHYDROPANTOATE 2-REDUCTASE"/>
    <property type="match status" value="1"/>
</dbReference>
<dbReference type="PANTHER" id="PTHR43765">
    <property type="entry name" value="2-DEHYDROPANTOATE 2-REDUCTASE-RELATED"/>
    <property type="match status" value="1"/>
</dbReference>
<name>A0A1L9UA00_ASPBC</name>
<feature type="domain" description="Ketopantoate reductase C-terminal" evidence="7">
    <location>
        <begin position="223"/>
        <end position="348"/>
    </location>
</feature>
<dbReference type="SUPFAM" id="SSF51735">
    <property type="entry name" value="NAD(P)-binding Rossmann-fold domains"/>
    <property type="match status" value="1"/>
</dbReference>
<organism evidence="8 9">
    <name type="scientific">Aspergillus brasiliensis (strain CBS 101740 / IMI 381727 / IBT 21946)</name>
    <dbReference type="NCBI Taxonomy" id="767769"/>
    <lineage>
        <taxon>Eukaryota</taxon>
        <taxon>Fungi</taxon>
        <taxon>Dikarya</taxon>
        <taxon>Ascomycota</taxon>
        <taxon>Pezizomycotina</taxon>
        <taxon>Eurotiomycetes</taxon>
        <taxon>Eurotiomycetidae</taxon>
        <taxon>Eurotiales</taxon>
        <taxon>Aspergillaceae</taxon>
        <taxon>Aspergillus</taxon>
        <taxon>Aspergillus subgen. Circumdati</taxon>
    </lineage>
</organism>
<dbReference type="InterPro" id="IPR013332">
    <property type="entry name" value="KPR_N"/>
</dbReference>
<dbReference type="RefSeq" id="XP_067475642.1">
    <property type="nucleotide sequence ID" value="XM_067629368.1"/>
</dbReference>
<dbReference type="Pfam" id="PF08546">
    <property type="entry name" value="ApbA_C"/>
    <property type="match status" value="1"/>
</dbReference>
<dbReference type="GO" id="GO:0050661">
    <property type="term" value="F:NADP binding"/>
    <property type="evidence" value="ECO:0007669"/>
    <property type="project" value="TreeGrafter"/>
</dbReference>
<evidence type="ECO:0000259" key="6">
    <source>
        <dbReference type="Pfam" id="PF02558"/>
    </source>
</evidence>
<evidence type="ECO:0000256" key="1">
    <source>
        <dbReference type="ARBA" id="ARBA00007870"/>
    </source>
</evidence>
<dbReference type="Pfam" id="PF02558">
    <property type="entry name" value="ApbA"/>
    <property type="match status" value="1"/>
</dbReference>
<comment type="similarity">
    <text evidence="1">Belongs to the ketopantoate reductase family.</text>
</comment>
<evidence type="ECO:0000256" key="5">
    <source>
        <dbReference type="ARBA" id="ARBA00032024"/>
    </source>
</evidence>
<accession>A0A1L9UA00</accession>
<evidence type="ECO:0000256" key="2">
    <source>
        <dbReference type="ARBA" id="ARBA00013014"/>
    </source>
</evidence>
<dbReference type="EC" id="1.1.1.169" evidence="2"/>
<feature type="domain" description="Ketopantoate reductase N-terminal" evidence="6">
    <location>
        <begin position="12"/>
        <end position="180"/>
    </location>
</feature>